<keyword evidence="5" id="KW-0349">Heme</keyword>
<evidence type="ECO:0000256" key="5">
    <source>
        <dbReference type="ARBA" id="ARBA00022617"/>
    </source>
</evidence>
<dbReference type="NCBIfam" id="TIGR00203">
    <property type="entry name" value="cydB"/>
    <property type="match status" value="1"/>
</dbReference>
<organism evidence="13 14">
    <name type="scientific">Odoribacter splanchnicus</name>
    <dbReference type="NCBI Taxonomy" id="28118"/>
    <lineage>
        <taxon>Bacteria</taxon>
        <taxon>Pseudomonadati</taxon>
        <taxon>Bacteroidota</taxon>
        <taxon>Bacteroidia</taxon>
        <taxon>Bacteroidales</taxon>
        <taxon>Odoribacteraceae</taxon>
        <taxon>Odoribacter</taxon>
    </lineage>
</organism>
<comment type="caution">
    <text evidence="13">The sequence shown here is derived from an EMBL/GenBank/DDBJ whole genome shotgun (WGS) entry which is preliminary data.</text>
</comment>
<reference evidence="13 14" key="1">
    <citation type="submission" date="2018-08" db="EMBL/GenBank/DDBJ databases">
        <title>A genome reference for cultivated species of the human gut microbiota.</title>
        <authorList>
            <person name="Zou Y."/>
            <person name="Xue W."/>
            <person name="Luo G."/>
        </authorList>
    </citation>
    <scope>NUCLEOTIDE SEQUENCE [LARGE SCALE GENOMIC DNA]</scope>
    <source>
        <strain evidence="13 14">AF16-14</strain>
    </source>
</reference>
<dbReference type="InterPro" id="IPR003317">
    <property type="entry name" value="Cyt-d_oxidase_su2"/>
</dbReference>
<gene>
    <name evidence="13" type="primary">cydB</name>
    <name evidence="13" type="ORF">DWW57_06850</name>
</gene>
<dbReference type="PANTHER" id="PTHR43141:SF5">
    <property type="entry name" value="CYTOCHROME BD-I UBIQUINOL OXIDASE SUBUNIT 2"/>
    <property type="match status" value="1"/>
</dbReference>
<evidence type="ECO:0000256" key="4">
    <source>
        <dbReference type="ARBA" id="ARBA00022475"/>
    </source>
</evidence>
<evidence type="ECO:0000256" key="9">
    <source>
        <dbReference type="ARBA" id="ARBA00022989"/>
    </source>
</evidence>
<feature type="transmembrane region" description="Helical" evidence="12">
    <location>
        <begin position="165"/>
        <end position="191"/>
    </location>
</feature>
<dbReference type="GO" id="GO:0070069">
    <property type="term" value="C:cytochrome complex"/>
    <property type="evidence" value="ECO:0007669"/>
    <property type="project" value="TreeGrafter"/>
</dbReference>
<evidence type="ECO:0000256" key="6">
    <source>
        <dbReference type="ARBA" id="ARBA00022692"/>
    </source>
</evidence>
<name>A0A1Y3Y3U8_9BACT</name>
<dbReference type="GO" id="GO:0009055">
    <property type="term" value="F:electron transfer activity"/>
    <property type="evidence" value="ECO:0007669"/>
    <property type="project" value="TreeGrafter"/>
</dbReference>
<sequence>MDLNILQHYWWILICILGGLLVFLLFVQGGQSLLYTIGKNKDERDLIVNTLGHKWEYTFTTLVVFGGAFFASFPLFYSTSFGGAYVVWMLILFCFVLQAVSYEYRNKKNNFLGSRTYEVFLMINGFAAPLLLGAAVATFFTGSPFRLGVMHDVEWMTPWRGLDALFVITNYFLALAVFFLARTLAALYFILTIDDPNIRIRSHRQVKFNAVPFVLFFLLFIGFIFAGEGYAITPEGNIALVPYKYFYNLIEMPLNALIFIIGVAGVLYGIIRNWIFPRWTKGIWFAGAGTILTVIALLILAGFNQTAFYPSYVDPDSSLTIYNASSSLYTLKAMSYVSIIIPVVIAYIWYAWRTMTRKAIDKQELEESENKY</sequence>
<feature type="transmembrane region" description="Helical" evidence="12">
    <location>
        <begin position="6"/>
        <end position="27"/>
    </location>
</feature>
<dbReference type="Proteomes" id="UP000284243">
    <property type="component" value="Unassembled WGS sequence"/>
</dbReference>
<keyword evidence="7" id="KW-0479">Metal-binding</keyword>
<dbReference type="GO" id="GO:0016682">
    <property type="term" value="F:oxidoreductase activity, acting on diphenols and related substances as donors, oxygen as acceptor"/>
    <property type="evidence" value="ECO:0007669"/>
    <property type="project" value="TreeGrafter"/>
</dbReference>
<feature type="transmembrane region" description="Helical" evidence="12">
    <location>
        <begin position="333"/>
        <end position="352"/>
    </location>
</feature>
<evidence type="ECO:0000256" key="1">
    <source>
        <dbReference type="ARBA" id="ARBA00004651"/>
    </source>
</evidence>
<comment type="subcellular location">
    <subcellularLocation>
        <location evidence="1">Cell membrane</location>
        <topology evidence="1">Multi-pass membrane protein</topology>
    </subcellularLocation>
</comment>
<proteinExistence type="inferred from homology"/>
<keyword evidence="3" id="KW-0813">Transport</keyword>
<comment type="similarity">
    <text evidence="2">Belongs to the cytochrome ubiquinol oxidase subunit 2 family.</text>
</comment>
<feature type="transmembrane region" description="Helical" evidence="12">
    <location>
        <begin position="211"/>
        <end position="232"/>
    </location>
</feature>
<keyword evidence="4" id="KW-1003">Cell membrane</keyword>
<feature type="transmembrane region" description="Helical" evidence="12">
    <location>
        <begin position="83"/>
        <end position="100"/>
    </location>
</feature>
<evidence type="ECO:0000256" key="11">
    <source>
        <dbReference type="ARBA" id="ARBA00023136"/>
    </source>
</evidence>
<feature type="transmembrane region" description="Helical" evidence="12">
    <location>
        <begin position="121"/>
        <end position="145"/>
    </location>
</feature>
<keyword evidence="11 12" id="KW-0472">Membrane</keyword>
<evidence type="ECO:0000256" key="12">
    <source>
        <dbReference type="SAM" id="Phobius"/>
    </source>
</evidence>
<dbReference type="AlphaFoldDB" id="A0A1Y3Y3U8"/>
<dbReference type="Pfam" id="PF02322">
    <property type="entry name" value="Cyt_bd_oxida_II"/>
    <property type="match status" value="1"/>
</dbReference>
<feature type="transmembrane region" description="Helical" evidence="12">
    <location>
        <begin position="57"/>
        <end position="77"/>
    </location>
</feature>
<keyword evidence="9 12" id="KW-1133">Transmembrane helix</keyword>
<dbReference type="GO" id="GO:0005886">
    <property type="term" value="C:plasma membrane"/>
    <property type="evidence" value="ECO:0007669"/>
    <property type="project" value="UniProtKB-SubCell"/>
</dbReference>
<dbReference type="GO" id="GO:0019646">
    <property type="term" value="P:aerobic electron transport chain"/>
    <property type="evidence" value="ECO:0007669"/>
    <property type="project" value="TreeGrafter"/>
</dbReference>
<accession>A0A1Y3Y3U8</accession>
<dbReference type="PANTHER" id="PTHR43141">
    <property type="entry name" value="CYTOCHROME BD2 SUBUNIT II"/>
    <property type="match status" value="1"/>
</dbReference>
<dbReference type="RefSeq" id="WP_022161123.1">
    <property type="nucleotide sequence ID" value="NZ_JADMSC010000014.1"/>
</dbReference>
<keyword evidence="6 12" id="KW-0812">Transmembrane</keyword>
<evidence type="ECO:0000256" key="7">
    <source>
        <dbReference type="ARBA" id="ARBA00022723"/>
    </source>
</evidence>
<evidence type="ECO:0000256" key="8">
    <source>
        <dbReference type="ARBA" id="ARBA00022982"/>
    </source>
</evidence>
<feature type="transmembrane region" description="Helical" evidence="12">
    <location>
        <begin position="283"/>
        <end position="303"/>
    </location>
</feature>
<evidence type="ECO:0000256" key="10">
    <source>
        <dbReference type="ARBA" id="ARBA00023004"/>
    </source>
</evidence>
<evidence type="ECO:0000313" key="14">
    <source>
        <dbReference type="Proteomes" id="UP000284243"/>
    </source>
</evidence>
<protein>
    <submittedName>
        <fullName evidence="13">Cytochrome d ubiquinol oxidase subunit II</fullName>
    </submittedName>
</protein>
<feature type="transmembrane region" description="Helical" evidence="12">
    <location>
        <begin position="252"/>
        <end position="271"/>
    </location>
</feature>
<dbReference type="EMBL" id="QRYC01000007">
    <property type="protein sequence ID" value="RGU56913.1"/>
    <property type="molecule type" value="Genomic_DNA"/>
</dbReference>
<keyword evidence="10" id="KW-0408">Iron</keyword>
<evidence type="ECO:0000313" key="13">
    <source>
        <dbReference type="EMBL" id="RGU56913.1"/>
    </source>
</evidence>
<keyword evidence="8" id="KW-0249">Electron transport</keyword>
<evidence type="ECO:0000256" key="3">
    <source>
        <dbReference type="ARBA" id="ARBA00022448"/>
    </source>
</evidence>
<evidence type="ECO:0000256" key="2">
    <source>
        <dbReference type="ARBA" id="ARBA00007543"/>
    </source>
</evidence>
<dbReference type="GO" id="GO:0046872">
    <property type="term" value="F:metal ion binding"/>
    <property type="evidence" value="ECO:0007669"/>
    <property type="project" value="UniProtKB-KW"/>
</dbReference>